<evidence type="ECO:0000256" key="17">
    <source>
        <dbReference type="ARBA" id="ARBA00049244"/>
    </source>
</evidence>
<dbReference type="GO" id="GO:0006260">
    <property type="term" value="P:DNA replication"/>
    <property type="evidence" value="ECO:0007669"/>
    <property type="project" value="UniProtKB-KW"/>
</dbReference>
<gene>
    <name evidence="19" type="ORF">ASZ90_003137</name>
</gene>
<dbReference type="FunFam" id="3.30.1490.100:FF:000004">
    <property type="entry name" value="DNA polymerase IV"/>
    <property type="match status" value="1"/>
</dbReference>
<feature type="domain" description="UmuC" evidence="18">
    <location>
        <begin position="1"/>
        <end position="178"/>
    </location>
</feature>
<dbReference type="Gene3D" id="3.30.1490.100">
    <property type="entry name" value="DNA polymerase, Y-family, little finger domain"/>
    <property type="match status" value="1"/>
</dbReference>
<keyword evidence="13" id="KW-0460">Magnesium</keyword>
<evidence type="ECO:0000256" key="8">
    <source>
        <dbReference type="ARBA" id="ARBA00022679"/>
    </source>
</evidence>
<keyword evidence="15" id="KW-0238">DNA-binding</keyword>
<keyword evidence="6" id="KW-0515">Mutator protein</keyword>
<keyword evidence="12" id="KW-0227">DNA damage</keyword>
<dbReference type="InterPro" id="IPR001126">
    <property type="entry name" value="UmuC"/>
</dbReference>
<dbReference type="CDD" id="cd03586">
    <property type="entry name" value="PolY_Pol_IV_kappa"/>
    <property type="match status" value="1"/>
</dbReference>
<dbReference type="SUPFAM" id="SSF100879">
    <property type="entry name" value="Lesion bypass DNA polymerase (Y-family), little finger domain"/>
    <property type="match status" value="1"/>
</dbReference>
<evidence type="ECO:0000256" key="13">
    <source>
        <dbReference type="ARBA" id="ARBA00022842"/>
    </source>
</evidence>
<dbReference type="InterPro" id="IPR043128">
    <property type="entry name" value="Rev_trsase/Diguanyl_cyclase"/>
</dbReference>
<keyword evidence="7" id="KW-0963">Cytoplasm</keyword>
<dbReference type="Pfam" id="PF00817">
    <property type="entry name" value="IMS"/>
    <property type="match status" value="1"/>
</dbReference>
<evidence type="ECO:0000256" key="6">
    <source>
        <dbReference type="ARBA" id="ARBA00022457"/>
    </source>
</evidence>
<dbReference type="GO" id="GO:0042276">
    <property type="term" value="P:error-prone translesion synthesis"/>
    <property type="evidence" value="ECO:0007669"/>
    <property type="project" value="TreeGrafter"/>
</dbReference>
<evidence type="ECO:0000256" key="11">
    <source>
        <dbReference type="ARBA" id="ARBA00022723"/>
    </source>
</evidence>
<comment type="caution">
    <text evidence="19">The sequence shown here is derived from an EMBL/GenBank/DDBJ whole genome shotgun (WGS) entry which is preliminary data.</text>
</comment>
<evidence type="ECO:0000256" key="16">
    <source>
        <dbReference type="ARBA" id="ARBA00023204"/>
    </source>
</evidence>
<dbReference type="Gene3D" id="3.40.1170.60">
    <property type="match status" value="1"/>
</dbReference>
<dbReference type="NCBIfam" id="NF002677">
    <property type="entry name" value="PRK02406.1"/>
    <property type="match status" value="1"/>
</dbReference>
<dbReference type="Pfam" id="PF11799">
    <property type="entry name" value="IMS_C"/>
    <property type="match status" value="1"/>
</dbReference>
<keyword evidence="10" id="KW-0235">DNA replication</keyword>
<dbReference type="GO" id="GO:0005829">
    <property type="term" value="C:cytosol"/>
    <property type="evidence" value="ECO:0007669"/>
    <property type="project" value="TreeGrafter"/>
</dbReference>
<keyword evidence="16" id="KW-0234">DNA repair</keyword>
<dbReference type="SUPFAM" id="SSF56672">
    <property type="entry name" value="DNA/RNA polymerases"/>
    <property type="match status" value="1"/>
</dbReference>
<dbReference type="FunFam" id="3.40.1170.60:FF:000001">
    <property type="entry name" value="DNA polymerase IV"/>
    <property type="match status" value="1"/>
</dbReference>
<organism evidence="19">
    <name type="scientific">hydrocarbon metagenome</name>
    <dbReference type="NCBI Taxonomy" id="938273"/>
    <lineage>
        <taxon>unclassified sequences</taxon>
        <taxon>metagenomes</taxon>
        <taxon>ecological metagenomes</taxon>
    </lineage>
</organism>
<evidence type="ECO:0000256" key="14">
    <source>
        <dbReference type="ARBA" id="ARBA00022932"/>
    </source>
</evidence>
<evidence type="ECO:0000256" key="1">
    <source>
        <dbReference type="ARBA" id="ARBA00001946"/>
    </source>
</evidence>
<dbReference type="HAMAP" id="MF_01113">
    <property type="entry name" value="DNApol_IV"/>
    <property type="match status" value="1"/>
</dbReference>
<dbReference type="InterPro" id="IPR022880">
    <property type="entry name" value="DNApol_IV"/>
</dbReference>
<dbReference type="InterPro" id="IPR043502">
    <property type="entry name" value="DNA/RNA_pol_sf"/>
</dbReference>
<protein>
    <recommendedName>
        <fullName evidence="5">DNA-directed DNA polymerase</fullName>
        <ecNumber evidence="5">2.7.7.7</ecNumber>
    </recommendedName>
</protein>
<dbReference type="EMBL" id="LNQE01000375">
    <property type="protein sequence ID" value="KUG27007.1"/>
    <property type="molecule type" value="Genomic_DNA"/>
</dbReference>
<reference evidence="19" key="1">
    <citation type="journal article" date="2015" name="Proc. Natl. Acad. Sci. U.S.A.">
        <title>Networks of energetic and metabolic interactions define dynamics in microbial communities.</title>
        <authorList>
            <person name="Embree M."/>
            <person name="Liu J.K."/>
            <person name="Al-Bassam M.M."/>
            <person name="Zengler K."/>
        </authorList>
    </citation>
    <scope>NUCLEOTIDE SEQUENCE</scope>
</reference>
<dbReference type="EC" id="2.7.7.7" evidence="5"/>
<keyword evidence="11" id="KW-0479">Metal-binding</keyword>
<evidence type="ECO:0000256" key="3">
    <source>
        <dbReference type="ARBA" id="ARBA00010945"/>
    </source>
</evidence>
<comment type="similarity">
    <text evidence="3">Belongs to the DNA polymerase type-Y family.</text>
</comment>
<dbReference type="PROSITE" id="PS50173">
    <property type="entry name" value="UMUC"/>
    <property type="match status" value="1"/>
</dbReference>
<comment type="catalytic activity">
    <reaction evidence="17">
        <text>DNA(n) + a 2'-deoxyribonucleoside 5'-triphosphate = DNA(n+1) + diphosphate</text>
        <dbReference type="Rhea" id="RHEA:22508"/>
        <dbReference type="Rhea" id="RHEA-COMP:17339"/>
        <dbReference type="Rhea" id="RHEA-COMP:17340"/>
        <dbReference type="ChEBI" id="CHEBI:33019"/>
        <dbReference type="ChEBI" id="CHEBI:61560"/>
        <dbReference type="ChEBI" id="CHEBI:173112"/>
        <dbReference type="EC" id="2.7.7.7"/>
    </reaction>
</comment>
<name>A0A0W8G1H3_9ZZZZ</name>
<proteinExistence type="inferred from homology"/>
<keyword evidence="14" id="KW-0239">DNA-directed DNA polymerase</keyword>
<dbReference type="Gene3D" id="3.30.70.270">
    <property type="match status" value="1"/>
</dbReference>
<comment type="cofactor">
    <cofactor evidence="1">
        <name>Mg(2+)</name>
        <dbReference type="ChEBI" id="CHEBI:18420"/>
    </cofactor>
</comment>
<sequence>MDAFFVSVERNLDPSLEGKPVIVGGNPKGGRGVVAACSYEARTYGLHSAMPIKTAYRLCPHGEYIRGHGKEYSRYSKAVKRILEKYFPTIERASIDEFYLDFSGCEKIYGNPENFAKKIQDEIWEELHLPCSIGISSNKSVSKIASDYRKPKGISFVPHGKEKEFLAPLPIEKVPGIGKATFPILRARGFKTVGDIATASQDYLTTLLGKYGIALWEKANGEGSTHFSTEHERKSISKETTFGEDIVNKEKIESVLFELVEEACQLLRNESWQTSTVSMKLRYADFVTLTRSKSLQGTDDDKTIYNVAVDLFRKAYTRRVGVRLIGIHLSKLEHFTEQELLFEDEETLRKRMLRAVMKIRDKFGFDVIHMGRNV</sequence>
<evidence type="ECO:0000256" key="2">
    <source>
        <dbReference type="ARBA" id="ARBA00004496"/>
    </source>
</evidence>
<dbReference type="GO" id="GO:0003684">
    <property type="term" value="F:damaged DNA binding"/>
    <property type="evidence" value="ECO:0007669"/>
    <property type="project" value="InterPro"/>
</dbReference>
<dbReference type="InterPro" id="IPR024728">
    <property type="entry name" value="PolY_HhH_motif"/>
</dbReference>
<evidence type="ECO:0000256" key="15">
    <source>
        <dbReference type="ARBA" id="ARBA00023125"/>
    </source>
</evidence>
<accession>A0A0W8G1H3</accession>
<dbReference type="InterPro" id="IPR050116">
    <property type="entry name" value="DNA_polymerase-Y"/>
</dbReference>
<evidence type="ECO:0000259" key="18">
    <source>
        <dbReference type="PROSITE" id="PS50173"/>
    </source>
</evidence>
<comment type="subunit">
    <text evidence="4">Monomer.</text>
</comment>
<dbReference type="Gene3D" id="1.10.150.20">
    <property type="entry name" value="5' to 3' exonuclease, C-terminal subdomain"/>
    <property type="match status" value="1"/>
</dbReference>
<evidence type="ECO:0000256" key="9">
    <source>
        <dbReference type="ARBA" id="ARBA00022695"/>
    </source>
</evidence>
<dbReference type="GO" id="GO:0006281">
    <property type="term" value="P:DNA repair"/>
    <property type="evidence" value="ECO:0007669"/>
    <property type="project" value="UniProtKB-KW"/>
</dbReference>
<evidence type="ECO:0000256" key="4">
    <source>
        <dbReference type="ARBA" id="ARBA00011245"/>
    </source>
</evidence>
<dbReference type="GO" id="GO:0003887">
    <property type="term" value="F:DNA-directed DNA polymerase activity"/>
    <property type="evidence" value="ECO:0007669"/>
    <property type="project" value="UniProtKB-KW"/>
</dbReference>
<evidence type="ECO:0000256" key="10">
    <source>
        <dbReference type="ARBA" id="ARBA00022705"/>
    </source>
</evidence>
<dbReference type="Pfam" id="PF11798">
    <property type="entry name" value="IMS_HHH"/>
    <property type="match status" value="1"/>
</dbReference>
<dbReference type="InterPro" id="IPR017961">
    <property type="entry name" value="DNA_pol_Y-fam_little_finger"/>
</dbReference>
<comment type="subcellular location">
    <subcellularLocation>
        <location evidence="2">Cytoplasm</location>
    </subcellularLocation>
</comment>
<evidence type="ECO:0000256" key="5">
    <source>
        <dbReference type="ARBA" id="ARBA00012417"/>
    </source>
</evidence>
<dbReference type="GO" id="GO:0009432">
    <property type="term" value="P:SOS response"/>
    <property type="evidence" value="ECO:0007669"/>
    <property type="project" value="TreeGrafter"/>
</dbReference>
<keyword evidence="8 19" id="KW-0808">Transferase</keyword>
<evidence type="ECO:0000256" key="7">
    <source>
        <dbReference type="ARBA" id="ARBA00022490"/>
    </source>
</evidence>
<keyword evidence="9 19" id="KW-0548">Nucleotidyltransferase</keyword>
<evidence type="ECO:0000313" key="19">
    <source>
        <dbReference type="EMBL" id="KUG27007.1"/>
    </source>
</evidence>
<evidence type="ECO:0000256" key="12">
    <source>
        <dbReference type="ARBA" id="ARBA00022763"/>
    </source>
</evidence>
<dbReference type="InterPro" id="IPR036775">
    <property type="entry name" value="DNA_pol_Y-fam_lit_finger_sf"/>
</dbReference>
<dbReference type="PANTHER" id="PTHR11076:SF33">
    <property type="entry name" value="DNA POLYMERASE KAPPA"/>
    <property type="match status" value="1"/>
</dbReference>
<dbReference type="PANTHER" id="PTHR11076">
    <property type="entry name" value="DNA REPAIR POLYMERASE UMUC / TRANSFERASE FAMILY MEMBER"/>
    <property type="match status" value="1"/>
</dbReference>
<dbReference type="AlphaFoldDB" id="A0A0W8G1H3"/>
<dbReference type="GO" id="GO:0046872">
    <property type="term" value="F:metal ion binding"/>
    <property type="evidence" value="ECO:0007669"/>
    <property type="project" value="UniProtKB-KW"/>
</dbReference>